<evidence type="ECO:0000259" key="4">
    <source>
        <dbReference type="PROSITE" id="PS50901"/>
    </source>
</evidence>
<evidence type="ECO:0000256" key="3">
    <source>
        <dbReference type="PROSITE-ProRule" id="PRU00289"/>
    </source>
</evidence>
<dbReference type="SUPFAM" id="SSF52540">
    <property type="entry name" value="P-loop containing nucleoside triphosphate hydrolases"/>
    <property type="match status" value="1"/>
</dbReference>
<evidence type="ECO:0000313" key="5">
    <source>
        <dbReference type="EMBL" id="BAH47042.1"/>
    </source>
</evidence>
<evidence type="ECO:0000256" key="1">
    <source>
        <dbReference type="ARBA" id="ARBA00022741"/>
    </source>
</evidence>
<dbReference type="Pfam" id="PF01580">
    <property type="entry name" value="FtsK_SpoIIIE"/>
    <property type="match status" value="1"/>
</dbReference>
<reference evidence="5 6" key="1">
    <citation type="journal article" date="2005" name="J. Biosci. Bioeng.">
        <title>Isolation and characterization of benzene-tolerant Rhodococcus opacus strains.</title>
        <authorList>
            <person name="Na K.S."/>
            <person name="Kuroda A."/>
            <person name="Takiguchi N."/>
            <person name="Ikeda T."/>
            <person name="Ohtake H."/>
            <person name="Kato J."/>
        </authorList>
    </citation>
    <scope>NUCLEOTIDE SEQUENCE [LARGE SCALE GENOMIC DNA]</scope>
    <source>
        <strain evidence="5 6">B4</strain>
        <plasmid evidence="5">pROB02</plasmid>
    </source>
</reference>
<dbReference type="Gene3D" id="3.40.50.300">
    <property type="entry name" value="P-loop containing nucleotide triphosphate hydrolases"/>
    <property type="match status" value="1"/>
</dbReference>
<accession>C1BDI9</accession>
<evidence type="ECO:0000256" key="2">
    <source>
        <dbReference type="ARBA" id="ARBA00022840"/>
    </source>
</evidence>
<reference evidence="5 6" key="2">
    <citation type="submission" date="2009-03" db="EMBL/GenBank/DDBJ databases">
        <title>Comparison of the complete genome sequences of Rhodococcus erythropolis PR4 and Rhodococcus opacus B4.</title>
        <authorList>
            <person name="Takarada H."/>
            <person name="Sekine M."/>
            <person name="Hosoyama A."/>
            <person name="Yamada R."/>
            <person name="Fujisawa T."/>
            <person name="Omata S."/>
            <person name="Shimizu A."/>
            <person name="Tsukatani N."/>
            <person name="Tanikawa S."/>
            <person name="Fujita N."/>
            <person name="Harayama S."/>
        </authorList>
    </citation>
    <scope>NUCLEOTIDE SEQUENCE [LARGE SCALE GENOMIC DNA]</scope>
    <source>
        <strain evidence="5 6">B4</strain>
        <plasmid evidence="5 6">pROB02</plasmid>
    </source>
</reference>
<feature type="domain" description="FtsK" evidence="4">
    <location>
        <begin position="22"/>
        <end position="216"/>
    </location>
</feature>
<proteinExistence type="predicted"/>
<dbReference type="OrthoDB" id="5083868at2"/>
<dbReference type="InterPro" id="IPR002543">
    <property type="entry name" value="FtsK_dom"/>
</dbReference>
<gene>
    <name evidence="5" type="ordered locus">ROP_pROB02-00290</name>
</gene>
<evidence type="ECO:0000313" key="6">
    <source>
        <dbReference type="Proteomes" id="UP000002212"/>
    </source>
</evidence>
<dbReference type="InterPro" id="IPR027417">
    <property type="entry name" value="P-loop_NTPase"/>
</dbReference>
<name>C1BDI9_RHOOB</name>
<dbReference type="GO" id="GO:0003677">
    <property type="term" value="F:DNA binding"/>
    <property type="evidence" value="ECO:0007669"/>
    <property type="project" value="InterPro"/>
</dbReference>
<protein>
    <submittedName>
        <fullName evidence="5">Putative FtsK/SpoIIIE family protein</fullName>
    </submittedName>
</protein>
<keyword evidence="2 3" id="KW-0067">ATP-binding</keyword>
<dbReference type="PANTHER" id="PTHR22683:SF41">
    <property type="entry name" value="DNA TRANSLOCASE FTSK"/>
    <property type="match status" value="1"/>
</dbReference>
<dbReference type="GO" id="GO:0005524">
    <property type="term" value="F:ATP binding"/>
    <property type="evidence" value="ECO:0007669"/>
    <property type="project" value="UniProtKB-UniRule"/>
</dbReference>
<dbReference type="AlphaFoldDB" id="C1BDI9"/>
<dbReference type="PANTHER" id="PTHR22683">
    <property type="entry name" value="SPORULATION PROTEIN RELATED"/>
    <property type="match status" value="1"/>
</dbReference>
<organism evidence="5 6">
    <name type="scientific">Rhodococcus opacus (strain B4)</name>
    <dbReference type="NCBI Taxonomy" id="632772"/>
    <lineage>
        <taxon>Bacteria</taxon>
        <taxon>Bacillati</taxon>
        <taxon>Actinomycetota</taxon>
        <taxon>Actinomycetes</taxon>
        <taxon>Mycobacteriales</taxon>
        <taxon>Nocardiaceae</taxon>
        <taxon>Rhodococcus</taxon>
    </lineage>
</organism>
<dbReference type="EMBL" id="AP011117">
    <property type="protein sequence ID" value="BAH47042.1"/>
    <property type="molecule type" value="Genomic_DNA"/>
</dbReference>
<dbReference type="PATRIC" id="fig|632772.20.peg.8403"/>
<dbReference type="HOGENOM" id="CLU_983104_0_0_11"/>
<feature type="binding site" evidence="3">
    <location>
        <begin position="42"/>
        <end position="49"/>
    </location>
    <ligand>
        <name>ATP</name>
        <dbReference type="ChEBI" id="CHEBI:30616"/>
    </ligand>
</feature>
<dbReference type="PROSITE" id="PS50901">
    <property type="entry name" value="FTSK"/>
    <property type="match status" value="1"/>
</dbReference>
<dbReference type="KEGG" id="rop:ROP_pROB02-00290"/>
<keyword evidence="1 3" id="KW-0547">Nucleotide-binding</keyword>
<keyword evidence="5" id="KW-0614">Plasmid</keyword>
<sequence>MTAANPPEGTDMHLPYATAANGETVSWNISSHAAGPHCLIVGPTGGGKTSVIRTLLTEAARRGIPFVGVDPKTIELDGLETEPNCVTIIGDALRAAGFIRALHREMHARVGWVQENRAQPTDLQPLIVAVDECFILSGKWQRLAKTGDDETREQLKELDPLGAWADLAVLARSAGIRLLLGVQRPDASLFGGASGNARDNFGTRISLGNLSQDGALMMWGDSTVGREVDTSVKGRGIALGDDGRPTAVQMRAPEQTTAEPTFTPMTWYSRELPNFLDNASRGD</sequence>
<dbReference type="InterPro" id="IPR050206">
    <property type="entry name" value="FtsK/SpoIIIE/SftA"/>
</dbReference>
<dbReference type="CDD" id="cd01127">
    <property type="entry name" value="TrwB_TraG_TraD_VirD4"/>
    <property type="match status" value="1"/>
</dbReference>
<dbReference type="Proteomes" id="UP000002212">
    <property type="component" value="Plasmid pROB02"/>
</dbReference>
<geneLocation type="plasmid" evidence="5 6">
    <name>pROB02</name>
</geneLocation>